<name>A0A8H6S322_9AGAR</name>
<evidence type="ECO:0000313" key="4">
    <source>
        <dbReference type="Proteomes" id="UP000636479"/>
    </source>
</evidence>
<feature type="region of interest" description="Disordered" evidence="1">
    <location>
        <begin position="124"/>
        <end position="177"/>
    </location>
</feature>
<protein>
    <submittedName>
        <fullName evidence="3">Uncharacterized protein</fullName>
    </submittedName>
</protein>
<feature type="chain" id="PRO_5034979514" evidence="2">
    <location>
        <begin position="25"/>
        <end position="177"/>
    </location>
</feature>
<dbReference type="AlphaFoldDB" id="A0A8H6S322"/>
<comment type="caution">
    <text evidence="3">The sequence shown here is derived from an EMBL/GenBank/DDBJ whole genome shotgun (WGS) entry which is preliminary data.</text>
</comment>
<dbReference type="EMBL" id="JACAZF010000013">
    <property type="protein sequence ID" value="KAF7291330.1"/>
    <property type="molecule type" value="Genomic_DNA"/>
</dbReference>
<accession>A0A8H6S322</accession>
<dbReference type="OrthoDB" id="3007111at2759"/>
<reference evidence="3" key="1">
    <citation type="submission" date="2020-05" db="EMBL/GenBank/DDBJ databases">
        <title>Mycena genomes resolve the evolution of fungal bioluminescence.</title>
        <authorList>
            <person name="Tsai I.J."/>
        </authorList>
    </citation>
    <scope>NUCLEOTIDE SEQUENCE</scope>
    <source>
        <strain evidence="3">171206Taipei</strain>
    </source>
</reference>
<keyword evidence="2" id="KW-0732">Signal</keyword>
<evidence type="ECO:0000256" key="2">
    <source>
        <dbReference type="SAM" id="SignalP"/>
    </source>
</evidence>
<evidence type="ECO:0000313" key="3">
    <source>
        <dbReference type="EMBL" id="KAF7291330.1"/>
    </source>
</evidence>
<organism evidence="3 4">
    <name type="scientific">Mycena indigotica</name>
    <dbReference type="NCBI Taxonomy" id="2126181"/>
    <lineage>
        <taxon>Eukaryota</taxon>
        <taxon>Fungi</taxon>
        <taxon>Dikarya</taxon>
        <taxon>Basidiomycota</taxon>
        <taxon>Agaricomycotina</taxon>
        <taxon>Agaricomycetes</taxon>
        <taxon>Agaricomycetidae</taxon>
        <taxon>Agaricales</taxon>
        <taxon>Marasmiineae</taxon>
        <taxon>Mycenaceae</taxon>
        <taxon>Mycena</taxon>
    </lineage>
</organism>
<gene>
    <name evidence="3" type="ORF">MIND_01277500</name>
</gene>
<dbReference type="RefSeq" id="XP_037214452.1">
    <property type="nucleotide sequence ID" value="XM_037369246.1"/>
</dbReference>
<feature type="signal peptide" evidence="2">
    <location>
        <begin position="1"/>
        <end position="24"/>
    </location>
</feature>
<evidence type="ECO:0000256" key="1">
    <source>
        <dbReference type="SAM" id="MobiDB-lite"/>
    </source>
</evidence>
<keyword evidence="4" id="KW-1185">Reference proteome</keyword>
<feature type="compositionally biased region" description="Basic and acidic residues" evidence="1">
    <location>
        <begin position="163"/>
        <end position="177"/>
    </location>
</feature>
<sequence length="177" mass="18970">MFKLILLQMLSLLPVLVSTSLAGATPVTTAAQHTYAKRDILAFYATQNWLQFMANLFAQNAFYGVGDGVPQLQNIANHLKNCSDAFDSANFAIASMVPAGALTAPVFAAADLVSTDQLFLPSTQTTISNRPPGHAACGQGVLRGGEGQRANDARAVPLGRRPRAGERHLPRQHDWRG</sequence>
<dbReference type="Proteomes" id="UP000636479">
    <property type="component" value="Unassembled WGS sequence"/>
</dbReference>
<proteinExistence type="predicted"/>
<dbReference type="GeneID" id="59351762"/>